<dbReference type="GO" id="GO:0019005">
    <property type="term" value="C:SCF ubiquitin ligase complex"/>
    <property type="evidence" value="ECO:0007669"/>
    <property type="project" value="TreeGrafter"/>
</dbReference>
<dbReference type="SMART" id="SM00367">
    <property type="entry name" value="LRR_CC"/>
    <property type="match status" value="6"/>
</dbReference>
<sequence>MDSGTRRSKRLKVLRSQEATGLQQLEGGFWSCALPEVLQLVLAMVEEHEDTVFLKHARLVNRHWLSWASNATQRLEIDCGTYDYVACNKLLKRFTGVEDVALLGVEDYDPLEIRRLHQVTHLKVEYCELFRPSTPHLPLVQVGDLTTLVSLELLPDSQADYPRSPVKDGDLNALVNLKRLTKINLSHSRVTCKCVGALEKLPSLTDVDLSGCSEFGDHGMQQLAGLTRIAAVRLRGCTLGDRGVKALGLMLNLTVLNIDRCKKVSNEGVCQLGSLTKLTELHLPPHTVASGVQCLGALTAISSLVLNDIGPTLAHSNGGGDEGVKLLAQFPALSRLVLKSCSYISDNGAGFLGTLTGLVELGLHHCGWSSRDMVRNSGIVALTNLTALESLSLSQLPDTSREGLQPLGRLTKLRVLRLVGLPLLFDDTLAALTSLTLLVELSLRKSWKVTLEGVDTLEHLTSLTKVDLAGCHRVTNVALESLGRLHALMELDLQCNPRITNAGLMHLVPLRFLRRVNLHGHRGGSRGGKRQFLAVKRKWEEMHG</sequence>
<dbReference type="PANTHER" id="PTHR13318">
    <property type="entry name" value="PARTNER OF PAIRED, ISOFORM B-RELATED"/>
    <property type="match status" value="1"/>
</dbReference>
<comment type="caution">
    <text evidence="3">The sequence shown here is derived from an EMBL/GenBank/DDBJ whole genome shotgun (WGS) entry which is preliminary data.</text>
</comment>
<dbReference type="Pfam" id="PF25372">
    <property type="entry name" value="DUF7885"/>
    <property type="match status" value="1"/>
</dbReference>
<evidence type="ECO:0000313" key="4">
    <source>
        <dbReference type="Proteomes" id="UP000708148"/>
    </source>
</evidence>
<accession>A0A8S1IR58</accession>
<dbReference type="SUPFAM" id="SSF52058">
    <property type="entry name" value="L domain-like"/>
    <property type="match status" value="1"/>
</dbReference>
<reference evidence="3" key="1">
    <citation type="submission" date="2020-12" db="EMBL/GenBank/DDBJ databases">
        <authorList>
            <person name="Iha C."/>
        </authorList>
    </citation>
    <scope>NUCLEOTIDE SEQUENCE</scope>
</reference>
<evidence type="ECO:0000313" key="3">
    <source>
        <dbReference type="EMBL" id="CAD7697275.1"/>
    </source>
</evidence>
<dbReference type="Proteomes" id="UP000708148">
    <property type="component" value="Unassembled WGS sequence"/>
</dbReference>
<organism evidence="3 4">
    <name type="scientific">Ostreobium quekettii</name>
    <dbReference type="NCBI Taxonomy" id="121088"/>
    <lineage>
        <taxon>Eukaryota</taxon>
        <taxon>Viridiplantae</taxon>
        <taxon>Chlorophyta</taxon>
        <taxon>core chlorophytes</taxon>
        <taxon>Ulvophyceae</taxon>
        <taxon>TCBD clade</taxon>
        <taxon>Bryopsidales</taxon>
        <taxon>Ostreobineae</taxon>
        <taxon>Ostreobiaceae</taxon>
        <taxon>Ostreobium</taxon>
    </lineage>
</organism>
<dbReference type="OrthoDB" id="544129at2759"/>
<keyword evidence="4" id="KW-1185">Reference proteome</keyword>
<dbReference type="PANTHER" id="PTHR13318:SF105">
    <property type="entry name" value="F-BOX_LRR-REPEAT PROTEIN 3"/>
    <property type="match status" value="1"/>
</dbReference>
<name>A0A8S1IR58_9CHLO</name>
<proteinExistence type="predicted"/>
<gene>
    <name evidence="3" type="ORF">OSTQU699_LOCUS2636</name>
</gene>
<dbReference type="InterPro" id="IPR032675">
    <property type="entry name" value="LRR_dom_sf"/>
</dbReference>
<feature type="domain" description="F-box/LRR-repeat protein 15-like leucin rich repeat" evidence="2">
    <location>
        <begin position="180"/>
        <end position="272"/>
    </location>
</feature>
<dbReference type="Pfam" id="PF13516">
    <property type="entry name" value="LRR_6"/>
    <property type="match status" value="2"/>
</dbReference>
<dbReference type="EMBL" id="CAJHUC010000634">
    <property type="protein sequence ID" value="CAD7697275.1"/>
    <property type="molecule type" value="Genomic_DNA"/>
</dbReference>
<dbReference type="InterPro" id="IPR057207">
    <property type="entry name" value="FBXL15_LRR"/>
</dbReference>
<dbReference type="Gene3D" id="3.80.10.10">
    <property type="entry name" value="Ribonuclease Inhibitor"/>
    <property type="match status" value="3"/>
</dbReference>
<dbReference type="GO" id="GO:0005930">
    <property type="term" value="C:axoneme"/>
    <property type="evidence" value="ECO:0007669"/>
    <property type="project" value="UniProtKB-SubCell"/>
</dbReference>
<evidence type="ECO:0000259" key="2">
    <source>
        <dbReference type="Pfam" id="PF25372"/>
    </source>
</evidence>
<dbReference type="InterPro" id="IPR006553">
    <property type="entry name" value="Leu-rich_rpt_Cys-con_subtyp"/>
</dbReference>
<comment type="subcellular location">
    <subcellularLocation>
        <location evidence="1">Cytoplasm</location>
        <location evidence="1">Cytoskeleton</location>
        <location evidence="1">Cilium axoneme</location>
    </subcellularLocation>
</comment>
<protein>
    <recommendedName>
        <fullName evidence="2">F-box/LRR-repeat protein 15-like leucin rich repeat domain-containing protein</fullName>
    </recommendedName>
</protein>
<dbReference type="InterPro" id="IPR001611">
    <property type="entry name" value="Leu-rich_rpt"/>
</dbReference>
<evidence type="ECO:0000256" key="1">
    <source>
        <dbReference type="ARBA" id="ARBA00004430"/>
    </source>
</evidence>
<dbReference type="GO" id="GO:0031146">
    <property type="term" value="P:SCF-dependent proteasomal ubiquitin-dependent protein catabolic process"/>
    <property type="evidence" value="ECO:0007669"/>
    <property type="project" value="TreeGrafter"/>
</dbReference>
<dbReference type="AlphaFoldDB" id="A0A8S1IR58"/>